<feature type="transmembrane region" description="Helical" evidence="3">
    <location>
        <begin position="564"/>
        <end position="582"/>
    </location>
</feature>
<evidence type="ECO:0000313" key="5">
    <source>
        <dbReference type="EMBL" id="CAI3991302.1"/>
    </source>
</evidence>
<comment type="similarity">
    <text evidence="1">Belongs to the GAMAD family.</text>
</comment>
<feature type="transmembrane region" description="Helical" evidence="3">
    <location>
        <begin position="411"/>
        <end position="430"/>
    </location>
</feature>
<keyword evidence="3" id="KW-0812">Transmembrane</keyword>
<evidence type="ECO:0000256" key="1">
    <source>
        <dbReference type="ARBA" id="ARBA00007191"/>
    </source>
</evidence>
<feature type="transmembrane region" description="Helical" evidence="3">
    <location>
        <begin position="535"/>
        <end position="558"/>
    </location>
</feature>
<feature type="transmembrane region" description="Helical" evidence="3">
    <location>
        <begin position="1007"/>
        <end position="1028"/>
    </location>
</feature>
<evidence type="ECO:0000259" key="4">
    <source>
        <dbReference type="Pfam" id="PF03259"/>
    </source>
</evidence>
<dbReference type="Pfam" id="PF03259">
    <property type="entry name" value="Robl_LC7"/>
    <property type="match status" value="1"/>
</dbReference>
<evidence type="ECO:0000256" key="3">
    <source>
        <dbReference type="SAM" id="Phobius"/>
    </source>
</evidence>
<dbReference type="OrthoDB" id="437686at2759"/>
<feature type="transmembrane region" description="Helical" evidence="3">
    <location>
        <begin position="916"/>
        <end position="933"/>
    </location>
</feature>
<gene>
    <name evidence="5" type="ORF">C1SCF055_LOCUS18224</name>
</gene>
<keyword evidence="3" id="KW-0472">Membrane</keyword>
<keyword evidence="3" id="KW-1133">Transmembrane helix</keyword>
<feature type="transmembrane region" description="Helical" evidence="3">
    <location>
        <begin position="308"/>
        <end position="330"/>
    </location>
</feature>
<accession>A0A9P1CHM5</accession>
<feature type="domain" description="Roadblock/LAMTOR2" evidence="4">
    <location>
        <begin position="1443"/>
        <end position="1530"/>
    </location>
</feature>
<evidence type="ECO:0000313" key="7">
    <source>
        <dbReference type="Proteomes" id="UP001152797"/>
    </source>
</evidence>
<reference evidence="5" key="1">
    <citation type="submission" date="2022-10" db="EMBL/GenBank/DDBJ databases">
        <authorList>
            <person name="Chen Y."/>
            <person name="Dougan E. K."/>
            <person name="Chan C."/>
            <person name="Rhodes N."/>
            <person name="Thang M."/>
        </authorList>
    </citation>
    <scope>NUCLEOTIDE SEQUENCE</scope>
</reference>
<feature type="transmembrane region" description="Helical" evidence="3">
    <location>
        <begin position="841"/>
        <end position="861"/>
    </location>
</feature>
<dbReference type="EMBL" id="CAMXCT030001575">
    <property type="protein sequence ID" value="CAL4778614.1"/>
    <property type="molecule type" value="Genomic_DNA"/>
</dbReference>
<comment type="caution">
    <text evidence="5">The sequence shown here is derived from an EMBL/GenBank/DDBJ whole genome shotgun (WGS) entry which is preliminary data.</text>
</comment>
<name>A0A9P1CHM5_9DINO</name>
<feature type="transmembrane region" description="Helical" evidence="3">
    <location>
        <begin position="757"/>
        <end position="777"/>
    </location>
</feature>
<dbReference type="PANTHER" id="PTHR10779">
    <property type="entry name" value="DYNEIN LIGHT CHAIN ROADBLOCK"/>
    <property type="match status" value="1"/>
</dbReference>
<feature type="transmembrane region" description="Helical" evidence="3">
    <location>
        <begin position="117"/>
        <end position="141"/>
    </location>
</feature>
<feature type="transmembrane region" description="Helical" evidence="3">
    <location>
        <begin position="442"/>
        <end position="462"/>
    </location>
</feature>
<keyword evidence="7" id="KW-1185">Reference proteome</keyword>
<dbReference type="Gene3D" id="3.30.450.30">
    <property type="entry name" value="Dynein light chain 2a, cytoplasmic"/>
    <property type="match status" value="1"/>
</dbReference>
<dbReference type="SUPFAM" id="SSF81321">
    <property type="entry name" value="Family A G protein-coupled receptor-like"/>
    <property type="match status" value="1"/>
</dbReference>
<reference evidence="6 7" key="2">
    <citation type="submission" date="2024-05" db="EMBL/GenBank/DDBJ databases">
        <authorList>
            <person name="Chen Y."/>
            <person name="Shah S."/>
            <person name="Dougan E. K."/>
            <person name="Thang M."/>
            <person name="Chan C."/>
        </authorList>
    </citation>
    <scope>NUCLEOTIDE SEQUENCE [LARGE SCALE GENOMIC DNA]</scope>
</reference>
<dbReference type="InterPro" id="IPR004942">
    <property type="entry name" value="Roadblock/LAMTOR2_dom"/>
</dbReference>
<feature type="transmembrane region" description="Helical" evidence="3">
    <location>
        <begin position="253"/>
        <end position="273"/>
    </location>
</feature>
<proteinExistence type="inferred from homology"/>
<dbReference type="EMBL" id="CAMXCT010001575">
    <property type="protein sequence ID" value="CAI3991302.1"/>
    <property type="molecule type" value="Genomic_DNA"/>
</dbReference>
<feature type="compositionally biased region" description="Basic and acidic residues" evidence="2">
    <location>
        <begin position="690"/>
        <end position="722"/>
    </location>
</feature>
<feature type="transmembrane region" description="Helical" evidence="3">
    <location>
        <begin position="797"/>
        <end position="820"/>
    </location>
</feature>
<evidence type="ECO:0000256" key="2">
    <source>
        <dbReference type="SAM" id="MobiDB-lite"/>
    </source>
</evidence>
<feature type="transmembrane region" description="Helical" evidence="3">
    <location>
        <begin position="280"/>
        <end position="302"/>
    </location>
</feature>
<feature type="region of interest" description="Disordered" evidence="2">
    <location>
        <begin position="657"/>
        <end position="722"/>
    </location>
</feature>
<feature type="transmembrane region" description="Helical" evidence="3">
    <location>
        <begin position="189"/>
        <end position="214"/>
    </location>
</feature>
<sequence>MAGCRSYAAQPNAAPLYLFYETFANGTRAIAAPLLDERSGLCYYSVDCDSALPCCSADQWVSSGQTNSTNVVNLGSLIVYVAFTVWLNRWMNAVRQRYDGDEDPRPPSGIHDGLNLLGVYVGICVTVFVSIAMASSTQLALPVPERNSMLAAMAFLTPVKDIFQFLEDTTTVKITLALGAGDYSAIRPIALLGIGGGLAAGVIGALLMTVLAWWPQGVIQVLLAPGSSDALARNPNCQLLPSAEEVVTTARGLWLLTSWSWPLQFCSMVLSGLLMGAREFAIYGMATIAAQGALAGIWFMGGVQDLNLLGWATFLSNLVLCVSLAICLVLHRPLRRKMGLLGAQLSEMVQALEPREVTASTSKDVLKDGILAMILDLALQFAGTTSVYVAAFVSLQDMYQLSAAGAALPQFSAYATAVGYVVRLVGGALVGRQAYAEFTQLMKVMVVLSVILGIISAVGIYWNKTSLAAYYSVQACEFASSRECLEIYAGLYAEGLGKYDTTIFTTFDVFGLTAMATCIFNVVKAGLYACQDFKYMAVASLWVMLLVFLPVLLLARFFFVSATALYVASVLPSWVLTVVFLLRLRSLSFQWDPAARALAMEAAGQILAAMEAHEVLSVPLDVSMRQLRRRFSLFQGSSGRPFTVPHAMHVSIPVRATSHQPAEPAGDPCDGLSPSSWVSPPAPMAPVAGEARELTKRKEREDREELKGEVTKDESLKSKSDTSSKNRVLVSLEISDDELDGDETYCLLLRKLSSYKLTWVLVTALTVLVCSALANPVLCTQSPACEQHHLLDQDLSFYSGGVSAALASVLMHELASVMLTHNTAKKAIDIIPDIKDSLIPSMLLCATFLVLIIENMALVLGELPWYAHAANLGTELNDTPVYSVFYAEWLINVPILLVLAGSIALGRPGSEVAEPLLITNVYIVFAWVANFISNLALRYAVLSITFLMYFRASWTMCQWVYRWKQRNPKGFLLGRPLLAFVLIIVFGIYGIVYLARMHGLVSYRHERIFYVTMNFTTKLFASMTLAGIRSSDFQELLLTMLVNRRTSFTRKHDYGDQDVSAAFRKIKVALEELRGLLALRRPNEDRGAPEGTLVAIPWVVTPQEFHVLSGPGLRSGDSFAANFDPELLDLVVCHRLGLWQRVEVGPRPREVPKSQSESVTEFELPLLFDQRPHEDPILEAWLGKTLDNPDKARCLQKLQQAVEDQPEVCPVLRNLLSRFEASIAQWLSSWPQAEPWREGLTLCASCSQSAEMLELELHSVLALQGGMAPGPQQPPFLPESEEALDAFRQEAAAWLFKLEALYGLELINQPERLAQHPRLSMLSWELPEVEALLQCPYFRPPEMSVWRFARRWCLEGGGACAFRDEPEAGVPVTKENIDMAISKVARSGGESDAQSQRYRARRVESMFGRRLFRWQELSPLRWKSDNLQQLAFLAMVDAVLKGFLTDFPSIIGFVVINADGIPTKWHETMPYDRAVMYAALMSDFIAHCKKSLRGLLTSPAESELANIRLRTKQGTEIICVTQVEYTLVVIQNCTGVPLVQDEEANQPGAGGEGS</sequence>
<dbReference type="Gene3D" id="1.20.1070.10">
    <property type="entry name" value="Rhodopsin 7-helix transmembrane proteins"/>
    <property type="match status" value="1"/>
</dbReference>
<dbReference type="EMBL" id="CAMXCT020001575">
    <property type="protein sequence ID" value="CAL1144677.1"/>
    <property type="molecule type" value="Genomic_DNA"/>
</dbReference>
<evidence type="ECO:0000313" key="6">
    <source>
        <dbReference type="EMBL" id="CAL4778614.1"/>
    </source>
</evidence>
<dbReference type="SUPFAM" id="SSF103196">
    <property type="entry name" value="Roadblock/LC7 domain"/>
    <property type="match status" value="1"/>
</dbReference>
<feature type="transmembrane region" description="Helical" evidence="3">
    <location>
        <begin position="370"/>
        <end position="391"/>
    </location>
</feature>
<dbReference type="Proteomes" id="UP001152797">
    <property type="component" value="Unassembled WGS sequence"/>
</dbReference>
<organism evidence="5">
    <name type="scientific">Cladocopium goreaui</name>
    <dbReference type="NCBI Taxonomy" id="2562237"/>
    <lineage>
        <taxon>Eukaryota</taxon>
        <taxon>Sar</taxon>
        <taxon>Alveolata</taxon>
        <taxon>Dinophyceae</taxon>
        <taxon>Suessiales</taxon>
        <taxon>Symbiodiniaceae</taxon>
        <taxon>Cladocopium</taxon>
    </lineage>
</organism>
<feature type="transmembrane region" description="Helical" evidence="3">
    <location>
        <begin position="881"/>
        <end position="904"/>
    </location>
</feature>
<protein>
    <submittedName>
        <fullName evidence="6">Pentatricopeptide repeat-containing protein, chloroplastic</fullName>
    </submittedName>
</protein>
<feature type="transmembrane region" description="Helical" evidence="3">
    <location>
        <begin position="71"/>
        <end position="91"/>
    </location>
</feature>
<feature type="transmembrane region" description="Helical" evidence="3">
    <location>
        <begin position="503"/>
        <end position="523"/>
    </location>
</feature>
<feature type="transmembrane region" description="Helical" evidence="3">
    <location>
        <begin position="973"/>
        <end position="995"/>
    </location>
</feature>